<keyword evidence="1" id="KW-0812">Transmembrane</keyword>
<comment type="caution">
    <text evidence="3">The sequence shown here is derived from an EMBL/GenBank/DDBJ whole genome shotgun (WGS) entry which is preliminary data.</text>
</comment>
<feature type="transmembrane region" description="Helical" evidence="1">
    <location>
        <begin position="20"/>
        <end position="37"/>
    </location>
</feature>
<dbReference type="OrthoDB" id="2989901at2"/>
<accession>A0A398DIJ1</accession>
<dbReference type="Proteomes" id="UP000266489">
    <property type="component" value="Unassembled WGS sequence"/>
</dbReference>
<keyword evidence="1" id="KW-0472">Membrane</keyword>
<evidence type="ECO:0000313" key="4">
    <source>
        <dbReference type="Proteomes" id="UP000266260"/>
    </source>
</evidence>
<dbReference type="RefSeq" id="WP_119119135.1">
    <property type="nucleotide sequence ID" value="NZ_QXIT01000010.1"/>
</dbReference>
<evidence type="ECO:0000313" key="2">
    <source>
        <dbReference type="EMBL" id="RIE10934.1"/>
    </source>
</evidence>
<dbReference type="EMBL" id="QXIT01000010">
    <property type="protein sequence ID" value="RIE10934.1"/>
    <property type="molecule type" value="Genomic_DNA"/>
</dbReference>
<dbReference type="AlphaFoldDB" id="A0A398DK23"/>
<sequence>MTQQTETQDTKAESNTSKRIVGVIFTIIEVVLAFRLIFKGLGANPNNGFVRGVYGVTQFLVGIFEGIFSRGTTAGAETTAIFEPATLIVMVVIGLIAWGVLRLMTPHTGTRVERTETTGHDVQGK</sequence>
<evidence type="ECO:0000313" key="3">
    <source>
        <dbReference type="EMBL" id="RIE15902.1"/>
    </source>
</evidence>
<reference evidence="4 5" key="1">
    <citation type="submission" date="2018-09" db="EMBL/GenBank/DDBJ databases">
        <title>Discovery and Ecogenomic Context for Candidatus Cryosericales, a Global Caldiserica Order Active in Thawing Permafrost.</title>
        <authorList>
            <person name="Martinez M.A."/>
            <person name="Woodcroft B.J."/>
            <person name="Ignacio Espinoza J.C."/>
            <person name="Zayed A."/>
            <person name="Singleton C.M."/>
            <person name="Boyd J."/>
            <person name="Li Y.-F."/>
            <person name="Purvine S."/>
            <person name="Maughan H."/>
            <person name="Hodgkins S.B."/>
            <person name="Anderson D."/>
            <person name="Sederholm M."/>
            <person name="Temperton B."/>
            <person name="Saleska S.R."/>
            <person name="Tyson G.W."/>
            <person name="Rich V.I."/>
        </authorList>
    </citation>
    <scope>NUCLEOTIDE SEQUENCE [LARGE SCALE GENOMIC DNA]</scope>
    <source>
        <strain evidence="3 5">SMC5</strain>
        <strain evidence="2 4">SMC6</strain>
    </source>
</reference>
<dbReference type="EMBL" id="QXIU01000009">
    <property type="protein sequence ID" value="RIE15902.1"/>
    <property type="molecule type" value="Genomic_DNA"/>
</dbReference>
<keyword evidence="4" id="KW-1185">Reference proteome</keyword>
<dbReference type="Proteomes" id="UP000266260">
    <property type="component" value="Unassembled WGS sequence"/>
</dbReference>
<evidence type="ECO:0000256" key="1">
    <source>
        <dbReference type="SAM" id="Phobius"/>
    </source>
</evidence>
<protein>
    <submittedName>
        <fullName evidence="3">YggT family protein</fullName>
    </submittedName>
</protein>
<proteinExistence type="predicted"/>
<evidence type="ECO:0000313" key="5">
    <source>
        <dbReference type="Proteomes" id="UP000266489"/>
    </source>
</evidence>
<keyword evidence="1" id="KW-1133">Transmembrane helix</keyword>
<organism evidence="3 5">
    <name type="scientific">Candidatus Cryosericum odellii</name>
    <dbReference type="NCBI Taxonomy" id="2290917"/>
    <lineage>
        <taxon>Bacteria</taxon>
        <taxon>Pseudomonadati</taxon>
        <taxon>Caldisericota/Cryosericota group</taxon>
        <taxon>Candidatus Cryosericota</taxon>
        <taxon>Candidatus Cryosericia</taxon>
        <taxon>Candidatus Cryosericales</taxon>
        <taxon>Candidatus Cryosericaceae</taxon>
        <taxon>Candidatus Cryosericum</taxon>
    </lineage>
</organism>
<name>A0A398DK23_9BACT</name>
<feature type="transmembrane region" description="Helical" evidence="1">
    <location>
        <begin position="80"/>
        <end position="101"/>
    </location>
</feature>
<gene>
    <name evidence="3" type="ORF">SMC5_00340</name>
    <name evidence="2" type="ORF">SMC6_00395</name>
</gene>
<accession>A0A398DK23</accession>